<evidence type="ECO:0000313" key="4">
    <source>
        <dbReference type="EMBL" id="RHK39437.1"/>
    </source>
</evidence>
<dbReference type="EMBL" id="QRNJ01000025">
    <property type="protein sequence ID" value="RHK39437.1"/>
    <property type="molecule type" value="Genomic_DNA"/>
</dbReference>
<sequence>MRENTAYLYGQLTRDPICYKNPSTQELLSGQITIKTARRTNATGELFVKGRLRIDFITIYSRNEKLIREQFMSLRQGDIVLVKGSLSTQETEKKFICKKCGHEMIKHEAVVIYIDPLHIKKFASGLSTEEGLKEIENNIEISNEIMITGTLCREPAYYKENNIRNCQFQIAANRKRRIIEDGPEKRTDFPWIKLLEIWQKKFLVFCIRVPLFLFVEGSKHVHLKEKLYVKIVEKNSKEKNMLQR</sequence>
<dbReference type="PROSITE" id="PS50935">
    <property type="entry name" value="SSB"/>
    <property type="match status" value="1"/>
</dbReference>
<dbReference type="AlphaFoldDB" id="A0A374MXD5"/>
<reference evidence="5 6" key="1">
    <citation type="submission" date="2018-08" db="EMBL/GenBank/DDBJ databases">
        <title>A genome reference for cultivated species of the human gut microbiota.</title>
        <authorList>
            <person name="Zou Y."/>
            <person name="Xue W."/>
            <person name="Luo G."/>
        </authorList>
    </citation>
    <scope>NUCLEOTIDE SEQUENCE [LARGE SCALE GENOMIC DNA]</scope>
    <source>
        <strain evidence="4 6">AF45-14BH</strain>
        <strain evidence="3 5">TM10-1AC</strain>
    </source>
</reference>
<dbReference type="EMBL" id="QSOE01000197">
    <property type="protein sequence ID" value="RGI76106.1"/>
    <property type="molecule type" value="Genomic_DNA"/>
</dbReference>
<dbReference type="GO" id="GO:0003697">
    <property type="term" value="F:single-stranded DNA binding"/>
    <property type="evidence" value="ECO:0007669"/>
    <property type="project" value="InterPro"/>
</dbReference>
<gene>
    <name evidence="4" type="ORF">DW068_07570</name>
    <name evidence="3" type="ORF">DXD91_15515</name>
</gene>
<protein>
    <recommendedName>
        <fullName evidence="7">Single-stranded DNA-binding protein</fullName>
    </recommendedName>
</protein>
<organism evidence="3 5">
    <name type="scientific">Anaerobutyricum hallii</name>
    <dbReference type="NCBI Taxonomy" id="39488"/>
    <lineage>
        <taxon>Bacteria</taxon>
        <taxon>Bacillati</taxon>
        <taxon>Bacillota</taxon>
        <taxon>Clostridia</taxon>
        <taxon>Lachnospirales</taxon>
        <taxon>Lachnospiraceae</taxon>
        <taxon>Anaerobutyricum</taxon>
    </lineage>
</organism>
<comment type="caution">
    <text evidence="3">The sequence shown here is derived from an EMBL/GenBank/DDBJ whole genome shotgun (WGS) entry which is preliminary data.</text>
</comment>
<dbReference type="Proteomes" id="UP000283497">
    <property type="component" value="Unassembled WGS sequence"/>
</dbReference>
<dbReference type="InterPro" id="IPR000424">
    <property type="entry name" value="Primosome_PriB/ssb"/>
</dbReference>
<proteinExistence type="predicted"/>
<name>A0A374MXD5_9FIRM</name>
<evidence type="ECO:0008006" key="7">
    <source>
        <dbReference type="Google" id="ProtNLM"/>
    </source>
</evidence>
<evidence type="ECO:0000313" key="5">
    <source>
        <dbReference type="Proteomes" id="UP000262524"/>
    </source>
</evidence>
<dbReference type="InterPro" id="IPR012340">
    <property type="entry name" value="NA-bd_OB-fold"/>
</dbReference>
<evidence type="ECO:0000313" key="3">
    <source>
        <dbReference type="EMBL" id="RGI76106.1"/>
    </source>
</evidence>
<accession>A0A374MXD5</accession>
<keyword evidence="1 2" id="KW-0238">DNA-binding</keyword>
<dbReference type="Gene3D" id="2.40.50.140">
    <property type="entry name" value="Nucleic acid-binding proteins"/>
    <property type="match status" value="1"/>
</dbReference>
<evidence type="ECO:0000313" key="6">
    <source>
        <dbReference type="Proteomes" id="UP000283497"/>
    </source>
</evidence>
<evidence type="ECO:0000256" key="2">
    <source>
        <dbReference type="PROSITE-ProRule" id="PRU00252"/>
    </source>
</evidence>
<evidence type="ECO:0000256" key="1">
    <source>
        <dbReference type="ARBA" id="ARBA00023125"/>
    </source>
</evidence>
<dbReference type="SUPFAM" id="SSF50249">
    <property type="entry name" value="Nucleic acid-binding proteins"/>
    <property type="match status" value="1"/>
</dbReference>
<dbReference type="Proteomes" id="UP000262524">
    <property type="component" value="Unassembled WGS sequence"/>
</dbReference>